<gene>
    <name evidence="3" type="ORF">ENR15_10935</name>
</gene>
<dbReference type="Pfam" id="PF05168">
    <property type="entry name" value="HEPN"/>
    <property type="match status" value="1"/>
</dbReference>
<organism evidence="3">
    <name type="scientific">Planktothricoides sp. SpSt-374</name>
    <dbReference type="NCBI Taxonomy" id="2282167"/>
    <lineage>
        <taxon>Bacteria</taxon>
        <taxon>Bacillati</taxon>
        <taxon>Cyanobacteriota</taxon>
        <taxon>Cyanophyceae</taxon>
        <taxon>Oscillatoriophycideae</taxon>
        <taxon>Oscillatoriales</taxon>
        <taxon>Oscillatoriaceae</taxon>
        <taxon>Planktothricoides</taxon>
    </lineage>
</organism>
<dbReference type="AlphaFoldDB" id="A0A7C3VJV5"/>
<protein>
    <submittedName>
        <fullName evidence="3">HEPN domain-containing protein</fullName>
    </submittedName>
</protein>
<accession>A0A7C3VJV5</accession>
<dbReference type="InterPro" id="IPR052226">
    <property type="entry name" value="UPF0332_toxin"/>
</dbReference>
<sequence>MINPYEAEIVANLDRAEESLQAARVLQTGGYCDFAASRAYYGAFYAATAAVLQEGLQFSQHKGVIAAIHQRFVKTDRLEKQLGKDLNWLFELRSIADYGETRHVPPDEAQKAIEAAAAFISRIKEILGRS</sequence>
<dbReference type="InterPro" id="IPR007842">
    <property type="entry name" value="HEPN_dom"/>
</dbReference>
<evidence type="ECO:0000313" key="3">
    <source>
        <dbReference type="EMBL" id="HGG01137.1"/>
    </source>
</evidence>
<dbReference type="Gene3D" id="1.20.120.330">
    <property type="entry name" value="Nucleotidyltransferases domain 2"/>
    <property type="match status" value="1"/>
</dbReference>
<name>A0A7C3VJV5_9CYAN</name>
<reference evidence="3" key="1">
    <citation type="journal article" date="2020" name="mSystems">
        <title>Genome- and Community-Level Interaction Insights into Carbon Utilization and Element Cycling Functions of Hydrothermarchaeota in Hydrothermal Sediment.</title>
        <authorList>
            <person name="Zhou Z."/>
            <person name="Liu Y."/>
            <person name="Xu W."/>
            <person name="Pan J."/>
            <person name="Luo Z.H."/>
            <person name="Li M."/>
        </authorList>
    </citation>
    <scope>NUCLEOTIDE SEQUENCE [LARGE SCALE GENOMIC DNA]</scope>
    <source>
        <strain evidence="3">SpSt-374</strain>
    </source>
</reference>
<proteinExistence type="inferred from homology"/>
<comment type="caution">
    <text evidence="3">The sequence shown here is derived from an EMBL/GenBank/DDBJ whole genome shotgun (WGS) entry which is preliminary data.</text>
</comment>
<dbReference type="PANTHER" id="PTHR36565:SF1">
    <property type="entry name" value="UPF0332 PROTEIN TM_1000"/>
    <property type="match status" value="1"/>
</dbReference>
<evidence type="ECO:0000259" key="2">
    <source>
        <dbReference type="Pfam" id="PF05168"/>
    </source>
</evidence>
<feature type="domain" description="HEPN" evidence="2">
    <location>
        <begin position="13"/>
        <end position="125"/>
    </location>
</feature>
<dbReference type="PANTHER" id="PTHR36565">
    <property type="entry name" value="UPF0332 PROTEIN TM_1000"/>
    <property type="match status" value="1"/>
</dbReference>
<dbReference type="EMBL" id="DSPX01000108">
    <property type="protein sequence ID" value="HGG01137.1"/>
    <property type="molecule type" value="Genomic_DNA"/>
</dbReference>
<evidence type="ECO:0000256" key="1">
    <source>
        <dbReference type="ARBA" id="ARBA00038248"/>
    </source>
</evidence>
<comment type="similarity">
    <text evidence="1">Belongs to the UPF0332 family.</text>
</comment>